<proteinExistence type="predicted"/>
<dbReference type="Proteomes" id="UP000729402">
    <property type="component" value="Unassembled WGS sequence"/>
</dbReference>
<evidence type="ECO:0000313" key="2">
    <source>
        <dbReference type="Proteomes" id="UP000729402"/>
    </source>
</evidence>
<name>A0A8J5RIS3_ZIZPA</name>
<reference evidence="1" key="2">
    <citation type="submission" date="2021-02" db="EMBL/GenBank/DDBJ databases">
        <authorList>
            <person name="Kimball J.A."/>
            <person name="Haas M.W."/>
            <person name="Macchietto M."/>
            <person name="Kono T."/>
            <person name="Duquette J."/>
            <person name="Shao M."/>
        </authorList>
    </citation>
    <scope>NUCLEOTIDE SEQUENCE</scope>
    <source>
        <tissue evidence="1">Fresh leaf tissue</tissue>
    </source>
</reference>
<dbReference type="EMBL" id="JAAALK010000290">
    <property type="protein sequence ID" value="KAG8047557.1"/>
    <property type="molecule type" value="Genomic_DNA"/>
</dbReference>
<evidence type="ECO:0000313" key="1">
    <source>
        <dbReference type="EMBL" id="KAG8047557.1"/>
    </source>
</evidence>
<comment type="caution">
    <text evidence="1">The sequence shown here is derived from an EMBL/GenBank/DDBJ whole genome shotgun (WGS) entry which is preliminary data.</text>
</comment>
<organism evidence="1 2">
    <name type="scientific">Zizania palustris</name>
    <name type="common">Northern wild rice</name>
    <dbReference type="NCBI Taxonomy" id="103762"/>
    <lineage>
        <taxon>Eukaryota</taxon>
        <taxon>Viridiplantae</taxon>
        <taxon>Streptophyta</taxon>
        <taxon>Embryophyta</taxon>
        <taxon>Tracheophyta</taxon>
        <taxon>Spermatophyta</taxon>
        <taxon>Magnoliopsida</taxon>
        <taxon>Liliopsida</taxon>
        <taxon>Poales</taxon>
        <taxon>Poaceae</taxon>
        <taxon>BOP clade</taxon>
        <taxon>Oryzoideae</taxon>
        <taxon>Oryzeae</taxon>
        <taxon>Zizaniinae</taxon>
        <taxon>Zizania</taxon>
    </lineage>
</organism>
<dbReference type="AlphaFoldDB" id="A0A8J5RIS3"/>
<accession>A0A8J5RIS3</accession>
<reference evidence="1" key="1">
    <citation type="journal article" date="2021" name="bioRxiv">
        <title>Whole Genome Assembly and Annotation of Northern Wild Rice, Zizania palustris L., Supports a Whole Genome Duplication in the Zizania Genus.</title>
        <authorList>
            <person name="Haas M."/>
            <person name="Kono T."/>
            <person name="Macchietto M."/>
            <person name="Millas R."/>
            <person name="McGilp L."/>
            <person name="Shao M."/>
            <person name="Duquette J."/>
            <person name="Hirsch C.N."/>
            <person name="Kimball J."/>
        </authorList>
    </citation>
    <scope>NUCLEOTIDE SEQUENCE</scope>
    <source>
        <tissue evidence="1">Fresh leaf tissue</tissue>
    </source>
</reference>
<gene>
    <name evidence="1" type="ORF">GUJ93_ZPchr0008g11631</name>
</gene>
<sequence>MRPHSSSELWLQAAQIASLGGRAIWTSFCVRPVHRFGRRRRSPEPFLFFLDKAQNPLKDVRVRAPVTTARKGEACRPVRSQGFEDGPSVSKSIVKFEYFDIAIASMDTLNDPQKGTLY</sequence>
<protein>
    <submittedName>
        <fullName evidence="1">Uncharacterized protein</fullName>
    </submittedName>
</protein>
<keyword evidence="2" id="KW-1185">Reference proteome</keyword>